<feature type="non-terminal residue" evidence="2">
    <location>
        <position position="20"/>
    </location>
</feature>
<reference evidence="2 3" key="1">
    <citation type="submission" date="2013-12" db="EMBL/GenBank/DDBJ databases">
        <title>A Varibaculum cambriense genome reconstructed from a premature infant gut community with otherwise low bacterial novelty that shifts toward anaerobic metabolism during the third week of life.</title>
        <authorList>
            <person name="Brown C.T."/>
            <person name="Sharon I."/>
            <person name="Thomas B.C."/>
            <person name="Castelle C.J."/>
            <person name="Morowitz M.J."/>
            <person name="Banfield J.F."/>
        </authorList>
    </citation>
    <scope>NUCLEOTIDE SEQUENCE [LARGE SCALE GENOMIC DNA]</scope>
    <source>
        <strain evidence="3">DORA_12</strain>
    </source>
</reference>
<protein>
    <submittedName>
        <fullName evidence="2">Uncharacterized protein</fullName>
    </submittedName>
</protein>
<sequence length="20" mass="1867">MSTNDLTGAGQSQPGGSDSG</sequence>
<proteinExistence type="predicted"/>
<evidence type="ECO:0000256" key="1">
    <source>
        <dbReference type="SAM" id="MobiDB-lite"/>
    </source>
</evidence>
<gene>
    <name evidence="2" type="ORF">Q605_AUC00162G0001</name>
</gene>
<accession>W1VSA9</accession>
<comment type="caution">
    <text evidence="2">The sequence shown here is derived from an EMBL/GenBank/DDBJ whole genome shotgun (WGS) entry which is preliminary data.</text>
</comment>
<evidence type="ECO:0000313" key="3">
    <source>
        <dbReference type="Proteomes" id="UP000018852"/>
    </source>
</evidence>
<organism evidence="2 3">
    <name type="scientific">Actinomyces urogenitalis DORA_12</name>
    <dbReference type="NCBI Taxonomy" id="1403939"/>
    <lineage>
        <taxon>Bacteria</taxon>
        <taxon>Bacillati</taxon>
        <taxon>Actinomycetota</taxon>
        <taxon>Actinomycetes</taxon>
        <taxon>Actinomycetales</taxon>
        <taxon>Actinomycetaceae</taxon>
        <taxon>Actinomyces</taxon>
    </lineage>
</organism>
<dbReference type="AlphaFoldDB" id="W1VSA9"/>
<dbReference type="EMBL" id="AZLV01000162">
    <property type="protein sequence ID" value="ETJ07014.1"/>
    <property type="molecule type" value="Genomic_DNA"/>
</dbReference>
<evidence type="ECO:0000313" key="2">
    <source>
        <dbReference type="EMBL" id="ETJ07014.1"/>
    </source>
</evidence>
<feature type="region of interest" description="Disordered" evidence="1">
    <location>
        <begin position="1"/>
        <end position="20"/>
    </location>
</feature>
<dbReference type="Proteomes" id="UP000018852">
    <property type="component" value="Unassembled WGS sequence"/>
</dbReference>
<name>W1VSA9_9ACTO</name>